<sequence length="97" mass="10949">MKNVAILLVAALACHLVVASPVPEPDPSKTHIKVHLPYNVHTIHHHHVEKVPIFHEVPVIKEVPIIKTVPIYKTVPIVNTVHVEKPVFIPIKEHSWL</sequence>
<dbReference type="Proteomes" id="UP001064048">
    <property type="component" value="Chromosome 14"/>
</dbReference>
<organism evidence="1 2">
    <name type="scientific">Choristoneura fumiferana</name>
    <name type="common">Spruce budworm moth</name>
    <name type="synonym">Archips fumiferana</name>
    <dbReference type="NCBI Taxonomy" id="7141"/>
    <lineage>
        <taxon>Eukaryota</taxon>
        <taxon>Metazoa</taxon>
        <taxon>Ecdysozoa</taxon>
        <taxon>Arthropoda</taxon>
        <taxon>Hexapoda</taxon>
        <taxon>Insecta</taxon>
        <taxon>Pterygota</taxon>
        <taxon>Neoptera</taxon>
        <taxon>Endopterygota</taxon>
        <taxon>Lepidoptera</taxon>
        <taxon>Glossata</taxon>
        <taxon>Ditrysia</taxon>
        <taxon>Tortricoidea</taxon>
        <taxon>Tortricidae</taxon>
        <taxon>Tortricinae</taxon>
        <taxon>Choristoneura</taxon>
    </lineage>
</organism>
<evidence type="ECO:0000313" key="1">
    <source>
        <dbReference type="EMBL" id="KAI8419985.1"/>
    </source>
</evidence>
<name>A0ACC0J7D5_CHOFU</name>
<accession>A0ACC0J7D5</accession>
<gene>
    <name evidence="1" type="ORF">MSG28_008588</name>
</gene>
<dbReference type="EMBL" id="CM046114">
    <property type="protein sequence ID" value="KAI8419985.1"/>
    <property type="molecule type" value="Genomic_DNA"/>
</dbReference>
<reference evidence="1 2" key="1">
    <citation type="journal article" date="2022" name="Genome Biol. Evol.">
        <title>The Spruce Budworm Genome: Reconstructing the Evolutionary History of Antifreeze Proteins.</title>
        <authorList>
            <person name="Beliveau C."/>
            <person name="Gagne P."/>
            <person name="Picq S."/>
            <person name="Vernygora O."/>
            <person name="Keeling C.I."/>
            <person name="Pinkney K."/>
            <person name="Doucet D."/>
            <person name="Wen F."/>
            <person name="Johnston J.S."/>
            <person name="Maaroufi H."/>
            <person name="Boyle B."/>
            <person name="Laroche J."/>
            <person name="Dewar K."/>
            <person name="Juretic N."/>
            <person name="Blackburn G."/>
            <person name="Nisole A."/>
            <person name="Brunet B."/>
            <person name="Brandao M."/>
            <person name="Lumley L."/>
            <person name="Duan J."/>
            <person name="Quan G."/>
            <person name="Lucarotti C.J."/>
            <person name="Roe A.D."/>
            <person name="Sperling F.A.H."/>
            <person name="Levesque R.C."/>
            <person name="Cusson M."/>
        </authorList>
    </citation>
    <scope>NUCLEOTIDE SEQUENCE [LARGE SCALE GENOMIC DNA]</scope>
    <source>
        <strain evidence="1">Glfc:IPQL:Cfum</strain>
    </source>
</reference>
<comment type="caution">
    <text evidence="1">The sequence shown here is derived from an EMBL/GenBank/DDBJ whole genome shotgun (WGS) entry which is preliminary data.</text>
</comment>
<protein>
    <submittedName>
        <fullName evidence="1">Uncharacterized protein</fullName>
    </submittedName>
</protein>
<keyword evidence="2" id="KW-1185">Reference proteome</keyword>
<evidence type="ECO:0000313" key="2">
    <source>
        <dbReference type="Proteomes" id="UP001064048"/>
    </source>
</evidence>
<proteinExistence type="predicted"/>